<evidence type="ECO:0000313" key="1">
    <source>
        <dbReference type="EMBL" id="PPB81976.1"/>
    </source>
</evidence>
<sequence length="51" mass="5590">MPVGYGLLWVAVAADGDKLSQRRDDYSVFIYLSVLLSFDAGNDILAGTHCR</sequence>
<name>A0A2P5K7B9_9BURK</name>
<reference evidence="1 2" key="1">
    <citation type="submission" date="2018-01" db="EMBL/GenBank/DDBJ databases">
        <title>Genomic Encyclopedia of Type Strains, Phase III (KMG-III): the genomes of soil and plant-associated and newly described type strains.</title>
        <authorList>
            <person name="Whitman W."/>
        </authorList>
    </citation>
    <scope>NUCLEOTIDE SEQUENCE [LARGE SCALE GENOMIC DNA]</scope>
    <source>
        <strain evidence="1 2">HKI456</strain>
    </source>
</reference>
<organism evidence="1 2">
    <name type="scientific">Mycetohabitans endofungorum</name>
    <dbReference type="NCBI Taxonomy" id="417203"/>
    <lineage>
        <taxon>Bacteria</taxon>
        <taxon>Pseudomonadati</taxon>
        <taxon>Pseudomonadota</taxon>
        <taxon>Betaproteobacteria</taxon>
        <taxon>Burkholderiales</taxon>
        <taxon>Burkholderiaceae</taxon>
        <taxon>Mycetohabitans</taxon>
    </lineage>
</organism>
<accession>A0A2P5K7B9</accession>
<evidence type="ECO:0000313" key="2">
    <source>
        <dbReference type="Proteomes" id="UP000243096"/>
    </source>
</evidence>
<keyword evidence="2" id="KW-1185">Reference proteome</keyword>
<protein>
    <submittedName>
        <fullName evidence="1">Uncharacterized protein</fullName>
    </submittedName>
</protein>
<dbReference type="EMBL" id="PRDW01000016">
    <property type="protein sequence ID" value="PPB81976.1"/>
    <property type="molecule type" value="Genomic_DNA"/>
</dbReference>
<dbReference type="RefSeq" id="WP_158249499.1">
    <property type="nucleotide sequence ID" value="NZ_CP062179.1"/>
</dbReference>
<dbReference type="AlphaFoldDB" id="A0A2P5K7B9"/>
<comment type="caution">
    <text evidence="1">The sequence shown here is derived from an EMBL/GenBank/DDBJ whole genome shotgun (WGS) entry which is preliminary data.</text>
</comment>
<dbReference type="Proteomes" id="UP000243096">
    <property type="component" value="Unassembled WGS sequence"/>
</dbReference>
<gene>
    <name evidence="1" type="ORF">B0O95_11635</name>
</gene>
<proteinExistence type="predicted"/>